<evidence type="ECO:0000313" key="2">
    <source>
        <dbReference type="EMBL" id="TGY90164.1"/>
    </source>
</evidence>
<comment type="caution">
    <text evidence="2">The sequence shown here is derived from an EMBL/GenBank/DDBJ whole genome shotgun (WGS) entry which is preliminary data.</text>
</comment>
<gene>
    <name evidence="2" type="ORF">E5163_03285</name>
</gene>
<reference evidence="2 3" key="1">
    <citation type="journal article" date="2017" name="Int. J. Syst. Evol. Microbiol.">
        <title>Marinicauda algicola sp. nov., isolated from a marine red alga Rhodosorus marinus.</title>
        <authorList>
            <person name="Jeong S.E."/>
            <person name="Jeon S.H."/>
            <person name="Chun B.H."/>
            <person name="Kim D.W."/>
            <person name="Jeon C.O."/>
        </authorList>
    </citation>
    <scope>NUCLEOTIDE SEQUENCE [LARGE SCALE GENOMIC DNA]</scope>
    <source>
        <strain evidence="2 3">JCM 31718</strain>
    </source>
</reference>
<dbReference type="Proteomes" id="UP000308054">
    <property type="component" value="Unassembled WGS sequence"/>
</dbReference>
<evidence type="ECO:0000313" key="3">
    <source>
        <dbReference type="Proteomes" id="UP000308054"/>
    </source>
</evidence>
<dbReference type="PANTHER" id="PTHR41521">
    <property type="match status" value="1"/>
</dbReference>
<keyword evidence="3" id="KW-1185">Reference proteome</keyword>
<dbReference type="PROSITE" id="PS51257">
    <property type="entry name" value="PROKAR_LIPOPROTEIN"/>
    <property type="match status" value="1"/>
</dbReference>
<dbReference type="EMBL" id="SRXW01000001">
    <property type="protein sequence ID" value="TGY90164.1"/>
    <property type="molecule type" value="Genomic_DNA"/>
</dbReference>
<dbReference type="OrthoDB" id="7631929at2"/>
<organism evidence="2 3">
    <name type="scientific">Marinicauda algicola</name>
    <dbReference type="NCBI Taxonomy" id="2029849"/>
    <lineage>
        <taxon>Bacteria</taxon>
        <taxon>Pseudomonadati</taxon>
        <taxon>Pseudomonadota</taxon>
        <taxon>Alphaproteobacteria</taxon>
        <taxon>Maricaulales</taxon>
        <taxon>Maricaulaceae</taxon>
        <taxon>Marinicauda</taxon>
    </lineage>
</organism>
<dbReference type="InterPro" id="IPR010753">
    <property type="entry name" value="DUF1330"/>
</dbReference>
<name>A0A4S2H3L6_9PROT</name>
<dbReference type="Pfam" id="PF07045">
    <property type="entry name" value="DUF1330"/>
    <property type="match status" value="1"/>
</dbReference>
<dbReference type="Gene3D" id="3.30.70.100">
    <property type="match status" value="1"/>
</dbReference>
<dbReference type="AlphaFoldDB" id="A0A4S2H3L6"/>
<proteinExistence type="predicted"/>
<evidence type="ECO:0000259" key="1">
    <source>
        <dbReference type="Pfam" id="PF07045"/>
    </source>
</evidence>
<accession>A0A4S2H3L6</accession>
<dbReference type="InterPro" id="IPR011008">
    <property type="entry name" value="Dimeric_a/b-barrel"/>
</dbReference>
<sequence>MRERTILIAGGAALLGACAGYWIGDGAPAAGAQSSAERPAYMVVMGTVHDREAFMAGYAAHLRPLYERHGGQYLALTGDVETLEGEIGFSSVAMSRWPSADAARAFWSDPDYRDLANARIDNEWGDFDVFLVEGLPQEGE</sequence>
<protein>
    <submittedName>
        <fullName evidence="2">DUF1330 domain-containing protein</fullName>
    </submittedName>
</protein>
<feature type="domain" description="DUF1330" evidence="1">
    <location>
        <begin position="39"/>
        <end position="134"/>
    </location>
</feature>
<dbReference type="RefSeq" id="WP_135994662.1">
    <property type="nucleotide sequence ID" value="NZ_CP071057.1"/>
</dbReference>
<dbReference type="PANTHER" id="PTHR41521:SF4">
    <property type="entry name" value="BLR0684 PROTEIN"/>
    <property type="match status" value="1"/>
</dbReference>
<dbReference type="SUPFAM" id="SSF54909">
    <property type="entry name" value="Dimeric alpha+beta barrel"/>
    <property type="match status" value="1"/>
</dbReference>